<accession>A0ABR0TVV0</accession>
<comment type="caution">
    <text evidence="2">The sequence shown here is derived from an EMBL/GenBank/DDBJ whole genome shotgun (WGS) entry which is preliminary data.</text>
</comment>
<reference evidence="2 3" key="1">
    <citation type="submission" date="2023-11" db="EMBL/GenBank/DDBJ databases">
        <title>Draft genome sequence and annotation of the polyextremotolerant black yeast-like fungus Aureobasidium pullulans NRRL 62042.</title>
        <authorList>
            <person name="Dielentheis-Frenken M.R.E."/>
            <person name="Wibberg D."/>
            <person name="Blank L.M."/>
            <person name="Tiso T."/>
        </authorList>
    </citation>
    <scope>NUCLEOTIDE SEQUENCE [LARGE SCALE GENOMIC DNA]</scope>
    <source>
        <strain evidence="2 3">NRRL 62042</strain>
    </source>
</reference>
<organism evidence="2 3">
    <name type="scientific">Aureobasidium pullulans</name>
    <name type="common">Black yeast</name>
    <name type="synonym">Pullularia pullulans</name>
    <dbReference type="NCBI Taxonomy" id="5580"/>
    <lineage>
        <taxon>Eukaryota</taxon>
        <taxon>Fungi</taxon>
        <taxon>Dikarya</taxon>
        <taxon>Ascomycota</taxon>
        <taxon>Pezizomycotina</taxon>
        <taxon>Dothideomycetes</taxon>
        <taxon>Dothideomycetidae</taxon>
        <taxon>Dothideales</taxon>
        <taxon>Saccotheciaceae</taxon>
        <taxon>Aureobasidium</taxon>
    </lineage>
</organism>
<dbReference type="Pfam" id="PF20493">
    <property type="entry name" value="WD-like_fungi"/>
    <property type="match status" value="1"/>
</dbReference>
<gene>
    <name evidence="2" type="ORF">QM012_000209</name>
</gene>
<name>A0ABR0TVV0_AURPU</name>
<protein>
    <recommendedName>
        <fullName evidence="1">WD-like domain-containing protein</fullName>
    </recommendedName>
</protein>
<evidence type="ECO:0000313" key="2">
    <source>
        <dbReference type="EMBL" id="KAK6008306.1"/>
    </source>
</evidence>
<dbReference type="EMBL" id="JASGXD010000001">
    <property type="protein sequence ID" value="KAK6008306.1"/>
    <property type="molecule type" value="Genomic_DNA"/>
</dbReference>
<sequence>MSGKKVVQAAASVAGVAIGIALYNQLPGARALPTAGVGPSLFQESSEVPGAFIYLSSVSPTIFGAPATDFDYHVSPEPAMAIEAIQSYVSAVSSAVTDDVLTTFLNVTMAGTMTAEQAVDLHWKCNELSGDMAASVDSCASFNTVDKRAVDIEERSRWNWMRSASHVANQGAVQILYGALGNAAYANFPSSPRSWCNNADGSNACISWSAVETFTHYFAQQMVSDALSVTDFNRWSVQAQRILGSRKRAAADVCISNRADGCT</sequence>
<proteinExistence type="predicted"/>
<keyword evidence="3" id="KW-1185">Reference proteome</keyword>
<feature type="domain" description="WD-like" evidence="1">
    <location>
        <begin position="132"/>
        <end position="262"/>
    </location>
</feature>
<evidence type="ECO:0000259" key="1">
    <source>
        <dbReference type="Pfam" id="PF20493"/>
    </source>
</evidence>
<dbReference type="Proteomes" id="UP001341245">
    <property type="component" value="Unassembled WGS sequence"/>
</dbReference>
<evidence type="ECO:0000313" key="3">
    <source>
        <dbReference type="Proteomes" id="UP001341245"/>
    </source>
</evidence>
<dbReference type="InterPro" id="IPR046925">
    <property type="entry name" value="WD-like_fungi"/>
</dbReference>